<evidence type="ECO:0000256" key="2">
    <source>
        <dbReference type="ARBA" id="ARBA00022690"/>
    </source>
</evidence>
<feature type="non-terminal residue" evidence="7">
    <location>
        <position position="1"/>
    </location>
</feature>
<dbReference type="PANTHER" id="PTHR47364">
    <property type="entry name" value="CYSTEINE PROTEINASE INHIBITOR 5"/>
    <property type="match status" value="1"/>
</dbReference>
<keyword evidence="3" id="KW-0789">Thiol protease inhibitor</keyword>
<accession>A0A1D1XZ13</accession>
<protein>
    <submittedName>
        <fullName evidence="7">Cysteine proteinase inhibitor 8</fullName>
    </submittedName>
</protein>
<dbReference type="SMART" id="SM00043">
    <property type="entry name" value="CY"/>
    <property type="match status" value="1"/>
</dbReference>
<reference evidence="7" key="1">
    <citation type="submission" date="2015-07" db="EMBL/GenBank/DDBJ databases">
        <title>Transcriptome Assembly of Anthurium amnicola.</title>
        <authorList>
            <person name="Suzuki J."/>
        </authorList>
    </citation>
    <scope>NUCLEOTIDE SEQUENCE</scope>
</reference>
<dbReference type="InterPro" id="IPR000010">
    <property type="entry name" value="Cystatin_dom"/>
</dbReference>
<dbReference type="SUPFAM" id="SSF54403">
    <property type="entry name" value="Cystatin/monellin"/>
    <property type="match status" value="1"/>
</dbReference>
<name>A0A1D1XZ13_9ARAE</name>
<dbReference type="Gene3D" id="3.10.450.10">
    <property type="match status" value="1"/>
</dbReference>
<dbReference type="InterPro" id="IPR018073">
    <property type="entry name" value="Prot_inh_cystat_CS"/>
</dbReference>
<feature type="region of interest" description="Disordered" evidence="4">
    <location>
        <begin position="1"/>
        <end position="29"/>
    </location>
</feature>
<evidence type="ECO:0000256" key="4">
    <source>
        <dbReference type="SAM" id="MobiDB-lite"/>
    </source>
</evidence>
<dbReference type="AlphaFoldDB" id="A0A1D1XZ13"/>
<evidence type="ECO:0000259" key="6">
    <source>
        <dbReference type="SMART" id="SM00043"/>
    </source>
</evidence>
<dbReference type="PANTHER" id="PTHR47364:SF2">
    <property type="entry name" value="CYSTEINE PROTEINASE INHIBITOR 5"/>
    <property type="match status" value="1"/>
</dbReference>
<evidence type="ECO:0000313" key="7">
    <source>
        <dbReference type="EMBL" id="JAT47632.1"/>
    </source>
</evidence>
<feature type="transmembrane region" description="Helical" evidence="5">
    <location>
        <begin position="35"/>
        <end position="55"/>
    </location>
</feature>
<keyword evidence="5" id="KW-0472">Membrane</keyword>
<comment type="similarity">
    <text evidence="1">Belongs to the cystatin family. Phytocystatin subfamily.</text>
</comment>
<feature type="domain" description="Cystatin" evidence="6">
    <location>
        <begin position="60"/>
        <end position="151"/>
    </location>
</feature>
<organism evidence="7">
    <name type="scientific">Anthurium amnicola</name>
    <dbReference type="NCBI Taxonomy" id="1678845"/>
    <lineage>
        <taxon>Eukaryota</taxon>
        <taxon>Viridiplantae</taxon>
        <taxon>Streptophyta</taxon>
        <taxon>Embryophyta</taxon>
        <taxon>Tracheophyta</taxon>
        <taxon>Spermatophyta</taxon>
        <taxon>Magnoliopsida</taxon>
        <taxon>Liliopsida</taxon>
        <taxon>Araceae</taxon>
        <taxon>Pothoideae</taxon>
        <taxon>Potheae</taxon>
        <taxon>Anthurium</taxon>
    </lineage>
</organism>
<dbReference type="CDD" id="cd00042">
    <property type="entry name" value="CY"/>
    <property type="match status" value="1"/>
</dbReference>
<evidence type="ECO:0000256" key="1">
    <source>
        <dbReference type="ARBA" id="ARBA00007233"/>
    </source>
</evidence>
<dbReference type="PROSITE" id="PS00287">
    <property type="entry name" value="CYSTATIN"/>
    <property type="match status" value="1"/>
</dbReference>
<sequence>YLSSSSYSSLPRAENRREAAPPTNPTRPFPTAEHIMRALVLVFLLLALAGGTAAGKRHPPLVGAYQPIKDVNDPHIKEIGQYAVSEHNRRAGLSLAFVRVVSGRQQVVAGMNYDLVLEARDGAAAAPREYEAVVYERAWENYRNLTSFNPKP</sequence>
<feature type="compositionally biased region" description="Low complexity" evidence="4">
    <location>
        <begin position="1"/>
        <end position="10"/>
    </location>
</feature>
<dbReference type="EMBL" id="GDJX01020304">
    <property type="protein sequence ID" value="JAT47632.1"/>
    <property type="molecule type" value="Transcribed_RNA"/>
</dbReference>
<gene>
    <name evidence="7" type="primary">Os03g0429000_0</name>
    <name evidence="7" type="ORF">g.4780</name>
</gene>
<proteinExistence type="inferred from homology"/>
<evidence type="ECO:0000256" key="3">
    <source>
        <dbReference type="ARBA" id="ARBA00022704"/>
    </source>
</evidence>
<keyword evidence="5" id="KW-0812">Transmembrane</keyword>
<evidence type="ECO:0000256" key="5">
    <source>
        <dbReference type="SAM" id="Phobius"/>
    </source>
</evidence>
<dbReference type="Pfam" id="PF16845">
    <property type="entry name" value="SQAPI"/>
    <property type="match status" value="1"/>
</dbReference>
<keyword evidence="5" id="KW-1133">Transmembrane helix</keyword>
<keyword evidence="2" id="KW-0646">Protease inhibitor</keyword>
<dbReference type="GO" id="GO:0004869">
    <property type="term" value="F:cysteine-type endopeptidase inhibitor activity"/>
    <property type="evidence" value="ECO:0007669"/>
    <property type="project" value="UniProtKB-KW"/>
</dbReference>
<dbReference type="InterPro" id="IPR046350">
    <property type="entry name" value="Cystatin_sf"/>
</dbReference>